<comment type="function">
    <text evidence="17">This is the non-catalytic component of the active enzyme, which catalyzes the hydrolysis of ATP coupled with the exchange of Na(+) and K(+) ions across the plasma membrane. The beta subunit regulates, through assembly of alpha/beta heterodimers, the number of sodium pumps transported to the plasma membrane.</text>
</comment>
<evidence type="ECO:0000256" key="7">
    <source>
        <dbReference type="ARBA" id="ARBA00022692"/>
    </source>
</evidence>
<dbReference type="GO" id="GO:0006883">
    <property type="term" value="P:intracellular sodium ion homeostasis"/>
    <property type="evidence" value="ECO:0007669"/>
    <property type="project" value="TreeGrafter"/>
</dbReference>
<comment type="subcellular location">
    <subcellularLocation>
        <location evidence="1">Cell membrane</location>
        <topology evidence="1">Single-pass type II membrane protein</topology>
    </subcellularLocation>
</comment>
<protein>
    <submittedName>
        <fullName evidence="19">Sodium Potassium ATPase</fullName>
    </submittedName>
</protein>
<keyword evidence="10 18" id="KW-1133">Transmembrane helix</keyword>
<comment type="similarity">
    <text evidence="2">Belongs to the X(+)/potassium ATPases subunit beta family.</text>
</comment>
<evidence type="ECO:0000256" key="10">
    <source>
        <dbReference type="ARBA" id="ARBA00022989"/>
    </source>
</evidence>
<dbReference type="GO" id="GO:0005890">
    <property type="term" value="C:sodium:potassium-exchanging ATPase complex"/>
    <property type="evidence" value="ECO:0007669"/>
    <property type="project" value="InterPro"/>
</dbReference>
<reference evidence="19" key="1">
    <citation type="journal article" date="2017" name="Toxicon">
        <title>Venom-gland transcriptomics and venom proteomics of the Hentz striped scorpion (Centruroides hentzi; Buthidae) reveal high toxin diversity in a harmless member of a lethal family.</title>
        <authorList>
            <person name="Ward M.J."/>
            <person name="Ellsworth S.A."/>
            <person name="Rokyta D.R."/>
        </authorList>
    </citation>
    <scope>NUCLEOTIDE SEQUENCE</scope>
    <source>
        <tissue evidence="19">Venom gland</tissue>
    </source>
</reference>
<dbReference type="Pfam" id="PF00287">
    <property type="entry name" value="Na_K-ATPase"/>
    <property type="match status" value="1"/>
</dbReference>
<evidence type="ECO:0000256" key="3">
    <source>
        <dbReference type="ARBA" id="ARBA00022448"/>
    </source>
</evidence>
<evidence type="ECO:0000256" key="9">
    <source>
        <dbReference type="ARBA" id="ARBA00022968"/>
    </source>
</evidence>
<keyword evidence="4" id="KW-1003">Cell membrane</keyword>
<keyword evidence="3" id="KW-0813">Transport</keyword>
<keyword evidence="16" id="KW-0739">Sodium transport</keyword>
<evidence type="ECO:0000256" key="4">
    <source>
        <dbReference type="ARBA" id="ARBA00022475"/>
    </source>
</evidence>
<evidence type="ECO:0000256" key="6">
    <source>
        <dbReference type="ARBA" id="ARBA00022607"/>
    </source>
</evidence>
<sequence>MAEKEGTYFRVPENLNKREKFCRFLWNPATREFLGRTGLSWLKITIFYIIFYACLATFWTLMLVIFYQTLDYYEPTWKLQSSRIGANPGLGFRPLPPPENIDSTLIWFKHGSSQGWKYWTKSLDDYLSSYKKGQFGEHVDTCYIDKDYDNESKRVCHFPIEEIGNNCTTSRNYGYDVGHPCVLIKLNRIYGWKPEPYDDDDLPKDMPDYIRDTYDGRYVYISCQGENPADKENIGPLNYYPNPGVIPRYYYPFRNLEGYLSPFVFVHFEKPVPGVLINIECKAWAKNIRHDRMERMGSVHFELLVD</sequence>
<evidence type="ECO:0000256" key="1">
    <source>
        <dbReference type="ARBA" id="ARBA00004401"/>
    </source>
</evidence>
<keyword evidence="14" id="KW-1015">Disulfide bond</keyword>
<evidence type="ECO:0000256" key="8">
    <source>
        <dbReference type="ARBA" id="ARBA00022958"/>
    </source>
</evidence>
<dbReference type="PANTHER" id="PTHR11523">
    <property type="entry name" value="SODIUM/POTASSIUM-DEPENDENT ATPASE BETA SUBUNIT"/>
    <property type="match status" value="1"/>
</dbReference>
<dbReference type="PANTHER" id="PTHR11523:SF28">
    <property type="entry name" value="NA_K-ATPASE BETA SUBUNIT ISOFORM 4-RELATED"/>
    <property type="match status" value="1"/>
</dbReference>
<accession>A0A2I9LP91</accession>
<dbReference type="GO" id="GO:1990573">
    <property type="term" value="P:potassium ion import across plasma membrane"/>
    <property type="evidence" value="ECO:0007669"/>
    <property type="project" value="TreeGrafter"/>
</dbReference>
<evidence type="ECO:0000256" key="2">
    <source>
        <dbReference type="ARBA" id="ARBA00005876"/>
    </source>
</evidence>
<evidence type="ECO:0000256" key="14">
    <source>
        <dbReference type="ARBA" id="ARBA00023157"/>
    </source>
</evidence>
<evidence type="ECO:0000256" key="11">
    <source>
        <dbReference type="ARBA" id="ARBA00023053"/>
    </source>
</evidence>
<dbReference type="InterPro" id="IPR038702">
    <property type="entry name" value="Na/K_ATPase_sub_beta_sf"/>
</dbReference>
<dbReference type="EMBL" id="GFWZ01000214">
    <property type="protein sequence ID" value="MBW20204.1"/>
    <property type="molecule type" value="Transcribed_RNA"/>
</dbReference>
<dbReference type="GO" id="GO:0001671">
    <property type="term" value="F:ATPase activator activity"/>
    <property type="evidence" value="ECO:0007669"/>
    <property type="project" value="TreeGrafter"/>
</dbReference>
<keyword evidence="6" id="KW-0740">Sodium/potassium transport</keyword>
<keyword evidence="11" id="KW-0915">Sodium</keyword>
<organism evidence="19">
    <name type="scientific">Centruroides hentzi</name>
    <dbReference type="NCBI Taxonomy" id="88313"/>
    <lineage>
        <taxon>Eukaryota</taxon>
        <taxon>Metazoa</taxon>
        <taxon>Ecdysozoa</taxon>
        <taxon>Arthropoda</taxon>
        <taxon>Chelicerata</taxon>
        <taxon>Arachnida</taxon>
        <taxon>Scorpiones</taxon>
        <taxon>Buthida</taxon>
        <taxon>Buthoidea</taxon>
        <taxon>Buthidae</taxon>
        <taxon>Centruroides</taxon>
    </lineage>
</organism>
<dbReference type="Gene3D" id="2.60.40.1660">
    <property type="entry name" value="Na, k-atpase alpha subunit"/>
    <property type="match status" value="1"/>
</dbReference>
<evidence type="ECO:0000256" key="17">
    <source>
        <dbReference type="ARBA" id="ARBA00025540"/>
    </source>
</evidence>
<feature type="transmembrane region" description="Helical" evidence="18">
    <location>
        <begin position="46"/>
        <end position="67"/>
    </location>
</feature>
<evidence type="ECO:0000256" key="13">
    <source>
        <dbReference type="ARBA" id="ARBA00023136"/>
    </source>
</evidence>
<keyword evidence="5" id="KW-0633">Potassium transport</keyword>
<proteinExistence type="inferred from homology"/>
<dbReference type="PROSITE" id="PS00390">
    <property type="entry name" value="ATPASE_NA_K_BETA_1"/>
    <property type="match status" value="1"/>
</dbReference>
<keyword evidence="7 18" id="KW-0812">Transmembrane</keyword>
<keyword evidence="8" id="KW-0630">Potassium</keyword>
<evidence type="ECO:0000313" key="19">
    <source>
        <dbReference type="EMBL" id="MBW20204.1"/>
    </source>
</evidence>
<evidence type="ECO:0000256" key="5">
    <source>
        <dbReference type="ARBA" id="ARBA00022538"/>
    </source>
</evidence>
<evidence type="ECO:0000256" key="12">
    <source>
        <dbReference type="ARBA" id="ARBA00023065"/>
    </source>
</evidence>
<dbReference type="FunFam" id="2.60.40.1660:FF:000004">
    <property type="entry name" value="sodium/potassium-transporting ATPase subunit beta-2"/>
    <property type="match status" value="1"/>
</dbReference>
<dbReference type="InterPro" id="IPR000402">
    <property type="entry name" value="Na/K_ATPase_sub_beta"/>
</dbReference>
<dbReference type="GO" id="GO:0030007">
    <property type="term" value="P:intracellular potassium ion homeostasis"/>
    <property type="evidence" value="ECO:0007669"/>
    <property type="project" value="TreeGrafter"/>
</dbReference>
<evidence type="ECO:0000256" key="15">
    <source>
        <dbReference type="ARBA" id="ARBA00023180"/>
    </source>
</evidence>
<keyword evidence="13 18" id="KW-0472">Membrane</keyword>
<keyword evidence="12" id="KW-0406">Ion transport</keyword>
<dbReference type="GO" id="GO:0036376">
    <property type="term" value="P:sodium ion export across plasma membrane"/>
    <property type="evidence" value="ECO:0007669"/>
    <property type="project" value="TreeGrafter"/>
</dbReference>
<evidence type="ECO:0000256" key="16">
    <source>
        <dbReference type="ARBA" id="ARBA00023201"/>
    </source>
</evidence>
<evidence type="ECO:0000256" key="18">
    <source>
        <dbReference type="SAM" id="Phobius"/>
    </source>
</evidence>
<dbReference type="AlphaFoldDB" id="A0A2I9LP91"/>
<keyword evidence="15" id="KW-0325">Glycoprotein</keyword>
<name>A0A2I9LP91_9SCOR</name>
<keyword evidence="9" id="KW-0735">Signal-anchor</keyword>